<dbReference type="Proteomes" id="UP000578352">
    <property type="component" value="Unassembled WGS sequence"/>
</dbReference>
<organism evidence="2 3">
    <name type="scientific">Leifsonia shinshuensis</name>
    <dbReference type="NCBI Taxonomy" id="150026"/>
    <lineage>
        <taxon>Bacteria</taxon>
        <taxon>Bacillati</taxon>
        <taxon>Actinomycetota</taxon>
        <taxon>Actinomycetes</taxon>
        <taxon>Micrococcales</taxon>
        <taxon>Microbacteriaceae</taxon>
        <taxon>Leifsonia</taxon>
    </lineage>
</organism>
<dbReference type="AlphaFoldDB" id="A0A853CSH8"/>
<accession>A0A853CSH8</accession>
<reference evidence="2 3" key="1">
    <citation type="submission" date="2020-07" db="EMBL/GenBank/DDBJ databases">
        <title>Sequencing the genomes of 1000 actinobacteria strains.</title>
        <authorList>
            <person name="Klenk H.-P."/>
        </authorList>
    </citation>
    <scope>NUCLEOTIDE SEQUENCE [LARGE SCALE GENOMIC DNA]</scope>
    <source>
        <strain evidence="2 3">DSM 15165</strain>
    </source>
</reference>
<feature type="compositionally biased region" description="Basic and acidic residues" evidence="1">
    <location>
        <begin position="207"/>
        <end position="225"/>
    </location>
</feature>
<evidence type="ECO:0000313" key="2">
    <source>
        <dbReference type="EMBL" id="NYJ22174.1"/>
    </source>
</evidence>
<feature type="region of interest" description="Disordered" evidence="1">
    <location>
        <begin position="170"/>
        <end position="225"/>
    </location>
</feature>
<evidence type="ECO:0000256" key="1">
    <source>
        <dbReference type="SAM" id="MobiDB-lite"/>
    </source>
</evidence>
<protein>
    <submittedName>
        <fullName evidence="2">Uncharacterized protein</fullName>
    </submittedName>
</protein>
<sequence>MDLREVAADLYGVDPAEFVAARSAAAAGADRELRNSIKTLKKPTASAAAVNGLTRRDPELVERILELGDRMRDAFAARDRDAIRDLTRERQRLLQRALRDLGTSAAVGREVEETLQAAVIDPAAAAAVRSGMLVRALESTGVESVDVTDAIALPLDADALAALAQRDTEPIVTATQAPRPADRSGTKTARTPGGEKSAREAAGAQTEPEKKENASDRRERERTVRAAERALERARADAEALDDELDAEVDRRADLEAERDALERRIQRTEAELADAKAAERALRRRIPELQRAVRDAERALDEARDG</sequence>
<dbReference type="EMBL" id="JACCFL010000001">
    <property type="protein sequence ID" value="NYJ22174.1"/>
    <property type="molecule type" value="Genomic_DNA"/>
</dbReference>
<name>A0A853CSH8_9MICO</name>
<gene>
    <name evidence="2" type="ORF">HNR13_000461</name>
</gene>
<comment type="caution">
    <text evidence="2">The sequence shown here is derived from an EMBL/GenBank/DDBJ whole genome shotgun (WGS) entry which is preliminary data.</text>
</comment>
<dbReference type="RefSeq" id="WP_179604252.1">
    <property type="nucleotide sequence ID" value="NZ_BAABEH010000001.1"/>
</dbReference>
<proteinExistence type="predicted"/>
<evidence type="ECO:0000313" key="3">
    <source>
        <dbReference type="Proteomes" id="UP000578352"/>
    </source>
</evidence>